<accession>A0A653BJ84</accession>
<protein>
    <submittedName>
        <fullName evidence="2">Uncharacterized protein</fullName>
    </submittedName>
</protein>
<gene>
    <name evidence="2" type="ORF">CALMAC_LOCUS1438</name>
</gene>
<dbReference type="Proteomes" id="UP000410492">
    <property type="component" value="Unassembled WGS sequence"/>
</dbReference>
<feature type="compositionally biased region" description="Acidic residues" evidence="1">
    <location>
        <begin position="571"/>
        <end position="580"/>
    </location>
</feature>
<name>A0A653BJ84_CALMS</name>
<proteinExistence type="predicted"/>
<dbReference type="EMBL" id="CAACVG010001710">
    <property type="protein sequence ID" value="VEN35544.1"/>
    <property type="molecule type" value="Genomic_DNA"/>
</dbReference>
<sequence>MDENFSTSNEIITQPAIDKSVNQPRIQIHSDMDLRGHLQRLHDDEIEVQRYLSMDNKDPMRKRIIDTLRKEGDFTSGKYVPVQGGRRLESCELPCTHCRGYYSRKTLRRHVNRCSLNSNKTNSTVRRRPQSEGQTLLAGYFGPRDPLRTSGILRSLQADEISLVAKKDKLICEVARRYIKSHKQKHLLAVAKRYMRRLARLLIEVRRLEGDKSLTLASLLHPSKFKIAIIALKNITQYDAENKTFNSPSFALQMGTLLKKAITAAYSMEVQRDMDSPRLNIFNAMKKLIDEEWATEISTEACQNINVNRFNKPTIIPLAEDLAKMRDYLENLLSQARSDLTSNNMDEKAYKLLIEGVYCSVLLFNKRRVGELQRIHLSTYVNHINEEISSGDFEQLLSPSERVCIKKIKRIVIPGKRGRGVPVLFDESVRECLDIAIKCRDNFFQTNNIYLFALPHTSEPVSGYHTFRKHATKALGASKKVASLTSTKLRKHLATVAQILKMGSSELEQLATFMGHSTKTHEEWYRLPADIYQTAKVSKILVMSQKGSIEQFKGKRKDELEIDDEGVIESDQSDEEEIELESSPGPSRSAVDTSYMNKKRNLKKWTTEEKTAALDFFKEHLKKHKPPRKNEVLKLMELYPNLFQNRKWDSIKVFICNE</sequence>
<evidence type="ECO:0000256" key="1">
    <source>
        <dbReference type="SAM" id="MobiDB-lite"/>
    </source>
</evidence>
<dbReference type="PANTHER" id="PTHR33480">
    <property type="entry name" value="SET DOMAIN-CONTAINING PROTEIN-RELATED"/>
    <property type="match status" value="1"/>
</dbReference>
<reference evidence="2 3" key="1">
    <citation type="submission" date="2019-01" db="EMBL/GenBank/DDBJ databases">
        <authorList>
            <person name="Sayadi A."/>
        </authorList>
    </citation>
    <scope>NUCLEOTIDE SEQUENCE [LARGE SCALE GENOMIC DNA]</scope>
</reference>
<dbReference type="PANTHER" id="PTHR33480:SF1">
    <property type="entry name" value="TYR RECOMBINASE DOMAIN-CONTAINING PROTEIN"/>
    <property type="match status" value="1"/>
</dbReference>
<evidence type="ECO:0000313" key="3">
    <source>
        <dbReference type="Proteomes" id="UP000410492"/>
    </source>
</evidence>
<dbReference type="OrthoDB" id="10068710at2759"/>
<feature type="non-terminal residue" evidence="2">
    <location>
        <position position="658"/>
    </location>
</feature>
<dbReference type="AlphaFoldDB" id="A0A653BJ84"/>
<keyword evidence="3" id="KW-1185">Reference proteome</keyword>
<evidence type="ECO:0000313" key="2">
    <source>
        <dbReference type="EMBL" id="VEN35544.1"/>
    </source>
</evidence>
<organism evidence="2 3">
    <name type="scientific">Callosobruchus maculatus</name>
    <name type="common">Southern cowpea weevil</name>
    <name type="synonym">Pulse bruchid</name>
    <dbReference type="NCBI Taxonomy" id="64391"/>
    <lineage>
        <taxon>Eukaryota</taxon>
        <taxon>Metazoa</taxon>
        <taxon>Ecdysozoa</taxon>
        <taxon>Arthropoda</taxon>
        <taxon>Hexapoda</taxon>
        <taxon>Insecta</taxon>
        <taxon>Pterygota</taxon>
        <taxon>Neoptera</taxon>
        <taxon>Endopterygota</taxon>
        <taxon>Coleoptera</taxon>
        <taxon>Polyphaga</taxon>
        <taxon>Cucujiformia</taxon>
        <taxon>Chrysomeloidea</taxon>
        <taxon>Chrysomelidae</taxon>
        <taxon>Bruchinae</taxon>
        <taxon>Bruchini</taxon>
        <taxon>Callosobruchus</taxon>
    </lineage>
</organism>
<feature type="region of interest" description="Disordered" evidence="1">
    <location>
        <begin position="571"/>
        <end position="592"/>
    </location>
</feature>